<evidence type="ECO:0000313" key="2">
    <source>
        <dbReference type="EMBL" id="KAL1545519.1"/>
    </source>
</evidence>
<protein>
    <recommendedName>
        <fullName evidence="4">Ulp1 protease family, C-terminal catalytic domain-containing protein</fullName>
    </recommendedName>
</protein>
<reference evidence="2 3" key="1">
    <citation type="submission" date="2024-06" db="EMBL/GenBank/DDBJ databases">
        <title>A chromosome level genome sequence of Diviner's sage (Salvia divinorum).</title>
        <authorList>
            <person name="Ford S.A."/>
            <person name="Ro D.-K."/>
            <person name="Ness R.W."/>
            <person name="Phillips M.A."/>
        </authorList>
    </citation>
    <scope>NUCLEOTIDE SEQUENCE [LARGE SCALE GENOMIC DNA]</scope>
    <source>
        <strain evidence="2">SAF-2024a</strain>
        <tissue evidence="2">Leaf</tissue>
    </source>
</reference>
<accession>A0ABD1GNH0</accession>
<feature type="compositionally biased region" description="Basic and acidic residues" evidence="1">
    <location>
        <begin position="57"/>
        <end position="70"/>
    </location>
</feature>
<gene>
    <name evidence="2" type="ORF">AAHA92_22234</name>
</gene>
<evidence type="ECO:0000256" key="1">
    <source>
        <dbReference type="SAM" id="MobiDB-lite"/>
    </source>
</evidence>
<feature type="compositionally biased region" description="Basic and acidic residues" evidence="1">
    <location>
        <begin position="116"/>
        <end position="141"/>
    </location>
</feature>
<dbReference type="EMBL" id="JBEAFC010000008">
    <property type="protein sequence ID" value="KAL1545519.1"/>
    <property type="molecule type" value="Genomic_DNA"/>
</dbReference>
<keyword evidence="3" id="KW-1185">Reference proteome</keyword>
<feature type="region of interest" description="Disordered" evidence="1">
    <location>
        <begin position="1"/>
        <end position="141"/>
    </location>
</feature>
<proteinExistence type="predicted"/>
<name>A0ABD1GNH0_SALDI</name>
<dbReference type="AlphaFoldDB" id="A0ABD1GNH0"/>
<evidence type="ECO:0000313" key="3">
    <source>
        <dbReference type="Proteomes" id="UP001567538"/>
    </source>
</evidence>
<organism evidence="2 3">
    <name type="scientific">Salvia divinorum</name>
    <name type="common">Maria pastora</name>
    <name type="synonym">Diviner's sage</name>
    <dbReference type="NCBI Taxonomy" id="28513"/>
    <lineage>
        <taxon>Eukaryota</taxon>
        <taxon>Viridiplantae</taxon>
        <taxon>Streptophyta</taxon>
        <taxon>Embryophyta</taxon>
        <taxon>Tracheophyta</taxon>
        <taxon>Spermatophyta</taxon>
        <taxon>Magnoliopsida</taxon>
        <taxon>eudicotyledons</taxon>
        <taxon>Gunneridae</taxon>
        <taxon>Pentapetalae</taxon>
        <taxon>asterids</taxon>
        <taxon>lamiids</taxon>
        <taxon>Lamiales</taxon>
        <taxon>Lamiaceae</taxon>
        <taxon>Nepetoideae</taxon>
        <taxon>Mentheae</taxon>
        <taxon>Salviinae</taxon>
        <taxon>Salvia</taxon>
        <taxon>Salvia subgen. Calosphace</taxon>
    </lineage>
</organism>
<feature type="compositionally biased region" description="Low complexity" evidence="1">
    <location>
        <begin position="96"/>
        <end position="112"/>
    </location>
</feature>
<evidence type="ECO:0008006" key="4">
    <source>
        <dbReference type="Google" id="ProtNLM"/>
    </source>
</evidence>
<sequence length="490" mass="54819">MVDTRNVKKVSTSDAGKETTTDVITDASASVKGADDSTNVAAGGEAKQGNNGGSNDPAKKVQDVDKEAAAKKGISANMPITPSACDKEGSEPTNAKQTQQKTSTSVVGTVTKGTKRPREDLVDPVKKESTEKNNECTKPTDVKGKGPCADGYCRTPIAYLYDDIAKPISFLVAFYVDRVFHKTLLSVTPVRSFATIGMSDYPDNEQSMENDIYVEELVKSAVDAYMECGDDDDDDDDDDDELSLSSWMNKSVIPVGNVQGVSEIDKDNEIDMEVIVKSAVDAYMECDDNDDNFVTPLLRKSEAKMGDQVVLHAGEQRNDGMENWKMKVRSKAEMKITNALRSPFYEREVKVSNKLNPDERIMFYWLMTTYNTNEDKLVYDDDVVERLFFTTYPALYTIMNPTGGVYTDNNFNTFATNLDKEVREIPNFKWGVIDMVLFPFCVFKRDYAVCFCFHRKAVVVIDGSKDEDDREMRFNYGDIPDTLVWSKSDY</sequence>
<comment type="caution">
    <text evidence="2">The sequence shown here is derived from an EMBL/GenBank/DDBJ whole genome shotgun (WGS) entry which is preliminary data.</text>
</comment>
<dbReference type="Proteomes" id="UP001567538">
    <property type="component" value="Unassembled WGS sequence"/>
</dbReference>